<feature type="chain" id="PRO_5002362140" description="Secreted protein" evidence="2">
    <location>
        <begin position="26"/>
        <end position="162"/>
    </location>
</feature>
<feature type="signal peptide" evidence="2">
    <location>
        <begin position="1"/>
        <end position="25"/>
    </location>
</feature>
<name>A0A0E0HYS2_ORYNI</name>
<dbReference type="Proteomes" id="UP000006591">
    <property type="component" value="Chromosome 7"/>
</dbReference>
<reference evidence="3" key="2">
    <citation type="submission" date="2018-04" db="EMBL/GenBank/DDBJ databases">
        <title>OnivRS2 (Oryza nivara Reference Sequence Version 2).</title>
        <authorList>
            <person name="Zhang J."/>
            <person name="Kudrna D."/>
            <person name="Lee S."/>
            <person name="Talag J."/>
            <person name="Rajasekar S."/>
            <person name="Welchert J."/>
            <person name="Hsing Y.-I."/>
            <person name="Wing R.A."/>
        </authorList>
    </citation>
    <scope>NUCLEOTIDE SEQUENCE [LARGE SCALE GENOMIC DNA]</scope>
    <source>
        <strain evidence="3">SL10</strain>
    </source>
</reference>
<evidence type="ECO:0000313" key="3">
    <source>
        <dbReference type="EnsemblPlants" id="ONIVA07G07710.1"/>
    </source>
</evidence>
<reference evidence="3" key="1">
    <citation type="submission" date="2015-04" db="UniProtKB">
        <authorList>
            <consortium name="EnsemblPlants"/>
        </authorList>
    </citation>
    <scope>IDENTIFICATION</scope>
    <source>
        <strain evidence="3">SL10</strain>
    </source>
</reference>
<dbReference type="Gramene" id="ONIVA07G07710.1">
    <property type="protein sequence ID" value="ONIVA07G07710.1"/>
    <property type="gene ID" value="ONIVA07G07710"/>
</dbReference>
<dbReference type="AlphaFoldDB" id="A0A0E0HYS2"/>
<accession>A0A0E0HYS2</accession>
<keyword evidence="4" id="KW-1185">Reference proteome</keyword>
<feature type="region of interest" description="Disordered" evidence="1">
    <location>
        <begin position="85"/>
        <end position="107"/>
    </location>
</feature>
<dbReference type="OMA" id="YCRAFGR"/>
<evidence type="ECO:0000313" key="4">
    <source>
        <dbReference type="Proteomes" id="UP000006591"/>
    </source>
</evidence>
<evidence type="ECO:0008006" key="5">
    <source>
        <dbReference type="Google" id="ProtNLM"/>
    </source>
</evidence>
<organism evidence="3">
    <name type="scientific">Oryza nivara</name>
    <name type="common">Indian wild rice</name>
    <name type="synonym">Oryza sativa f. spontanea</name>
    <dbReference type="NCBI Taxonomy" id="4536"/>
    <lineage>
        <taxon>Eukaryota</taxon>
        <taxon>Viridiplantae</taxon>
        <taxon>Streptophyta</taxon>
        <taxon>Embryophyta</taxon>
        <taxon>Tracheophyta</taxon>
        <taxon>Spermatophyta</taxon>
        <taxon>Magnoliopsida</taxon>
        <taxon>Liliopsida</taxon>
        <taxon>Poales</taxon>
        <taxon>Poaceae</taxon>
        <taxon>BOP clade</taxon>
        <taxon>Oryzoideae</taxon>
        <taxon>Oryzeae</taxon>
        <taxon>Oryzinae</taxon>
        <taxon>Oryza</taxon>
    </lineage>
</organism>
<evidence type="ECO:0000256" key="1">
    <source>
        <dbReference type="SAM" id="MobiDB-lite"/>
    </source>
</evidence>
<proteinExistence type="predicted"/>
<sequence>MPRCTTMAAAVCCLILPALAPSARTSAPHCPLPDANHRAAVKPRRLYIRTTRLKYWRSSTKKPSARLRMQRWEVEVGGRARWQMKAASEETRPDEVGDVRDEERHDEEEDLVVERTAIVLVCPGIAPLPLQLFTCIGVAVGRRSHGYCRAFGRISFSSRLCL</sequence>
<dbReference type="EnsemblPlants" id="ONIVA07G07710.1">
    <property type="protein sequence ID" value="ONIVA07G07710.1"/>
    <property type="gene ID" value="ONIVA07G07710"/>
</dbReference>
<dbReference type="HOGENOM" id="CLU_1638092_0_0_1"/>
<keyword evidence="2" id="KW-0732">Signal</keyword>
<evidence type="ECO:0000256" key="2">
    <source>
        <dbReference type="SAM" id="SignalP"/>
    </source>
</evidence>
<feature type="compositionally biased region" description="Basic and acidic residues" evidence="1">
    <location>
        <begin position="87"/>
        <end position="103"/>
    </location>
</feature>
<protein>
    <recommendedName>
        <fullName evidence="5">Secreted protein</fullName>
    </recommendedName>
</protein>